<evidence type="ECO:0000256" key="1">
    <source>
        <dbReference type="SAM" id="MobiDB-lite"/>
    </source>
</evidence>
<evidence type="ECO:0000313" key="2">
    <source>
        <dbReference type="EMBL" id="EJX01645.1"/>
    </source>
</evidence>
<dbReference type="EMBL" id="AMCI01002876">
    <property type="protein sequence ID" value="EJX01645.1"/>
    <property type="molecule type" value="Genomic_DNA"/>
</dbReference>
<feature type="compositionally biased region" description="Basic and acidic residues" evidence="1">
    <location>
        <begin position="1"/>
        <end position="11"/>
    </location>
</feature>
<accession>J9GNY7</accession>
<protein>
    <submittedName>
        <fullName evidence="2">Uncharacterized protein</fullName>
    </submittedName>
</protein>
<comment type="caution">
    <text evidence="2">The sequence shown here is derived from an EMBL/GenBank/DDBJ whole genome shotgun (WGS) entry which is preliminary data.</text>
</comment>
<proteinExistence type="predicted"/>
<gene>
    <name evidence="2" type="ORF">EVA_10270</name>
</gene>
<name>J9GNY7_9ZZZZ</name>
<organism evidence="2">
    <name type="scientific">gut metagenome</name>
    <dbReference type="NCBI Taxonomy" id="749906"/>
    <lineage>
        <taxon>unclassified sequences</taxon>
        <taxon>metagenomes</taxon>
        <taxon>organismal metagenomes</taxon>
    </lineage>
</organism>
<dbReference type="AlphaFoldDB" id="J9GNY7"/>
<sequence>MRKARTEKIPEQSEDDFFRPASPQGRLAAKDPAIQYLCRLKAEKQRCFQT</sequence>
<reference evidence="2" key="1">
    <citation type="journal article" date="2012" name="PLoS ONE">
        <title>Gene sets for utilization of primary and secondary nutrition supplies in the distal gut of endangered iberian lynx.</title>
        <authorList>
            <person name="Alcaide M."/>
            <person name="Messina E."/>
            <person name="Richter M."/>
            <person name="Bargiela R."/>
            <person name="Peplies J."/>
            <person name="Huws S.A."/>
            <person name="Newbold C.J."/>
            <person name="Golyshin P.N."/>
            <person name="Simon M.A."/>
            <person name="Lopez G."/>
            <person name="Yakimov M.M."/>
            <person name="Ferrer M."/>
        </authorList>
    </citation>
    <scope>NUCLEOTIDE SEQUENCE</scope>
</reference>
<feature type="region of interest" description="Disordered" evidence="1">
    <location>
        <begin position="1"/>
        <end position="26"/>
    </location>
</feature>